<comment type="catalytic activity">
    <reaction evidence="5">
        <text>L-glutamine + H2O = L-glutamate + NH4(+)</text>
        <dbReference type="Rhea" id="RHEA:15889"/>
        <dbReference type="ChEBI" id="CHEBI:15377"/>
        <dbReference type="ChEBI" id="CHEBI:28938"/>
        <dbReference type="ChEBI" id="CHEBI:29985"/>
        <dbReference type="ChEBI" id="CHEBI:58359"/>
        <dbReference type="EC" id="3.5.1.2"/>
    </reaction>
</comment>
<dbReference type="FunFam" id="3.40.710.10:FF:000005">
    <property type="entry name" value="Glutaminase"/>
    <property type="match status" value="1"/>
</dbReference>
<evidence type="ECO:0000313" key="10">
    <source>
        <dbReference type="EMBL" id="CAB5056788.1"/>
    </source>
</evidence>
<dbReference type="EC" id="3.5.1.2" evidence="3"/>
<name>A0A6J7A1H5_9ZZZZ</name>
<dbReference type="InterPro" id="IPR012338">
    <property type="entry name" value="Beta-lactam/transpept-like"/>
</dbReference>
<evidence type="ECO:0000256" key="2">
    <source>
        <dbReference type="ARBA" id="ARBA00011881"/>
    </source>
</evidence>
<dbReference type="AlphaFoldDB" id="A0A6J7A1H5"/>
<dbReference type="EMBL" id="CAEZXX010000108">
    <property type="protein sequence ID" value="CAB4717413.1"/>
    <property type="molecule type" value="Genomic_DNA"/>
</dbReference>
<evidence type="ECO:0000256" key="1">
    <source>
        <dbReference type="ARBA" id="ARBA00011076"/>
    </source>
</evidence>
<accession>A0A6J7A1H5</accession>
<evidence type="ECO:0000313" key="6">
    <source>
        <dbReference type="EMBL" id="CAB4717413.1"/>
    </source>
</evidence>
<evidence type="ECO:0000313" key="9">
    <source>
        <dbReference type="EMBL" id="CAB5013406.1"/>
    </source>
</evidence>
<dbReference type="EMBL" id="CAFAAJ010000256">
    <property type="protein sequence ID" value="CAB4826448.1"/>
    <property type="molecule type" value="Genomic_DNA"/>
</dbReference>
<reference evidence="8" key="1">
    <citation type="submission" date="2020-05" db="EMBL/GenBank/DDBJ databases">
        <authorList>
            <person name="Chiriac C."/>
            <person name="Salcher M."/>
            <person name="Ghai R."/>
            <person name="Kavagutti S V."/>
        </authorList>
    </citation>
    <scope>NUCLEOTIDE SEQUENCE</scope>
</reference>
<evidence type="ECO:0000313" key="8">
    <source>
        <dbReference type="EMBL" id="CAB4826448.1"/>
    </source>
</evidence>
<organism evidence="8">
    <name type="scientific">freshwater metagenome</name>
    <dbReference type="NCBI Taxonomy" id="449393"/>
    <lineage>
        <taxon>unclassified sequences</taxon>
        <taxon>metagenomes</taxon>
        <taxon>ecological metagenomes</taxon>
    </lineage>
</organism>
<dbReference type="NCBIfam" id="TIGR03814">
    <property type="entry name" value="Gln_ase"/>
    <property type="match status" value="1"/>
</dbReference>
<dbReference type="PANTHER" id="PTHR12544">
    <property type="entry name" value="GLUTAMINASE"/>
    <property type="match status" value="1"/>
</dbReference>
<evidence type="ECO:0000256" key="4">
    <source>
        <dbReference type="ARBA" id="ARBA00022801"/>
    </source>
</evidence>
<dbReference type="InterPro" id="IPR015868">
    <property type="entry name" value="Glutaminase"/>
</dbReference>
<protein>
    <recommendedName>
        <fullName evidence="3">glutaminase</fullName>
        <ecNumber evidence="3">3.5.1.2</ecNumber>
    </recommendedName>
</protein>
<dbReference type="SUPFAM" id="SSF56601">
    <property type="entry name" value="beta-lactamase/transpeptidase-like"/>
    <property type="match status" value="1"/>
</dbReference>
<evidence type="ECO:0000256" key="5">
    <source>
        <dbReference type="ARBA" id="ARBA00049534"/>
    </source>
</evidence>
<dbReference type="EMBL" id="CAEZYY010000012">
    <property type="protein sequence ID" value="CAB4753174.1"/>
    <property type="molecule type" value="Genomic_DNA"/>
</dbReference>
<evidence type="ECO:0000313" key="7">
    <source>
        <dbReference type="EMBL" id="CAB4753174.1"/>
    </source>
</evidence>
<proteinExistence type="inferred from homology"/>
<sequence>MTQENNDLDSLLNRMRTVSSPIRGTLTEIHTSLKGMSHGRVADYIPELASADPNWFGIAITGVDGNTVEVGDSAQPFSIQSASKPFVYGLALDSHGRDHVLSKVNVEPSGEAFNSIVLDQSTNRPFNPLVNSGAIATTDLIPGASHVDRIKNLLSKLEQYVGRTLHVDNATFISERSTGHRNRAIAHLMLNFGMIEDRVEETLELYFQQCAVLVNCKDLSVMAATLANGGVNPVTGVRAIQSEYLKDLLSIMLACGMYDYAGQWGYLVGLPAKSSVSGAVLAVVPGKFGIAVYSPPLDERGNSVRGVATCRALSERFGLHVLDAHFVGSSLDNEFRPSRG</sequence>
<comment type="subunit">
    <text evidence="2">Homotetramer.</text>
</comment>
<dbReference type="Pfam" id="PF04960">
    <property type="entry name" value="Glutaminase"/>
    <property type="match status" value="1"/>
</dbReference>
<dbReference type="GO" id="GO:0006537">
    <property type="term" value="P:glutamate biosynthetic process"/>
    <property type="evidence" value="ECO:0007669"/>
    <property type="project" value="TreeGrafter"/>
</dbReference>
<comment type="similarity">
    <text evidence="1">Belongs to the glutaminase family.</text>
</comment>
<dbReference type="PANTHER" id="PTHR12544:SF29">
    <property type="entry name" value="GLUTAMINASE"/>
    <property type="match status" value="1"/>
</dbReference>
<dbReference type="HAMAP" id="MF_00313">
    <property type="entry name" value="Glutaminase"/>
    <property type="match status" value="1"/>
</dbReference>
<dbReference type="EMBL" id="CAFBQP010000017">
    <property type="protein sequence ID" value="CAB5056788.1"/>
    <property type="molecule type" value="Genomic_DNA"/>
</dbReference>
<dbReference type="Gene3D" id="3.40.710.10">
    <property type="entry name" value="DD-peptidase/beta-lactamase superfamily"/>
    <property type="match status" value="1"/>
</dbReference>
<evidence type="ECO:0000256" key="3">
    <source>
        <dbReference type="ARBA" id="ARBA00012918"/>
    </source>
</evidence>
<dbReference type="GO" id="GO:0006543">
    <property type="term" value="P:L-glutamine catabolic process"/>
    <property type="evidence" value="ECO:0007669"/>
    <property type="project" value="TreeGrafter"/>
</dbReference>
<keyword evidence="4" id="KW-0378">Hydrolase</keyword>
<dbReference type="EMBL" id="CAFBON010000374">
    <property type="protein sequence ID" value="CAB5013406.1"/>
    <property type="molecule type" value="Genomic_DNA"/>
</dbReference>
<dbReference type="GO" id="GO:0004359">
    <property type="term" value="F:glutaminase activity"/>
    <property type="evidence" value="ECO:0007669"/>
    <property type="project" value="UniProtKB-EC"/>
</dbReference>
<gene>
    <name evidence="6" type="ORF">UFOPK2602_01500</name>
    <name evidence="7" type="ORF">UFOPK2806_01139</name>
    <name evidence="8" type="ORF">UFOPK3001_02502</name>
    <name evidence="9" type="ORF">UFOPK3954_02430</name>
    <name evidence="10" type="ORF">UFOPK4306_00611</name>
</gene>